<dbReference type="Pfam" id="PF01145">
    <property type="entry name" value="Band_7"/>
    <property type="match status" value="1"/>
</dbReference>
<comment type="subunit">
    <text evidence="6">HflC and HflK may interact to form a multimeric complex.</text>
</comment>
<protein>
    <recommendedName>
        <fullName evidence="6">Protein HflK</fullName>
    </recommendedName>
</protein>
<dbReference type="Gene3D" id="3.30.479.30">
    <property type="entry name" value="Band 7 domain"/>
    <property type="match status" value="1"/>
</dbReference>
<reference evidence="10 11" key="1">
    <citation type="submission" date="2020-06" db="EMBL/GenBank/DDBJ databases">
        <title>Whole-genome sequence of Allochromatium humboldtianum DSM 21881, type strain.</title>
        <authorList>
            <person name="Kyndt J.A."/>
            <person name="Meyer T.E."/>
        </authorList>
    </citation>
    <scope>NUCLEOTIDE SEQUENCE [LARGE SCALE GENOMIC DNA]</scope>
    <source>
        <strain evidence="10 11">DSM 21881</strain>
    </source>
</reference>
<proteinExistence type="inferred from homology"/>
<organism evidence="10 11">
    <name type="scientific">Allochromatium humboldtianum</name>
    <dbReference type="NCBI Taxonomy" id="504901"/>
    <lineage>
        <taxon>Bacteria</taxon>
        <taxon>Pseudomonadati</taxon>
        <taxon>Pseudomonadota</taxon>
        <taxon>Gammaproteobacteria</taxon>
        <taxon>Chromatiales</taxon>
        <taxon>Chromatiaceae</taxon>
        <taxon>Allochromatium</taxon>
    </lineage>
</organism>
<keyword evidence="4 6" id="KW-1133">Transmembrane helix</keyword>
<dbReference type="InterPro" id="IPR010201">
    <property type="entry name" value="HflK"/>
</dbReference>
<dbReference type="GO" id="GO:0008233">
    <property type="term" value="F:peptidase activity"/>
    <property type="evidence" value="ECO:0007669"/>
    <property type="project" value="UniProtKB-KW"/>
</dbReference>
<feature type="transmembrane region" description="Helical" evidence="6">
    <location>
        <begin position="66"/>
        <end position="86"/>
    </location>
</feature>
<evidence type="ECO:0000256" key="1">
    <source>
        <dbReference type="ARBA" id="ARBA00004167"/>
    </source>
</evidence>
<evidence type="ECO:0000256" key="7">
    <source>
        <dbReference type="SAM" id="Coils"/>
    </source>
</evidence>
<keyword evidence="5 6" id="KW-0472">Membrane</keyword>
<feature type="coiled-coil region" evidence="7">
    <location>
        <begin position="234"/>
        <end position="261"/>
    </location>
</feature>
<dbReference type="InterPro" id="IPR036013">
    <property type="entry name" value="Band_7/SPFH_dom_sf"/>
</dbReference>
<comment type="similarity">
    <text evidence="2 6">Belongs to the band 7/mec-2 family. HflK subfamily.</text>
</comment>
<dbReference type="Proteomes" id="UP000592294">
    <property type="component" value="Unassembled WGS sequence"/>
</dbReference>
<dbReference type="GO" id="GO:0006508">
    <property type="term" value="P:proteolysis"/>
    <property type="evidence" value="ECO:0007669"/>
    <property type="project" value="UniProtKB-KW"/>
</dbReference>
<keyword evidence="11" id="KW-1185">Reference proteome</keyword>
<keyword evidence="10" id="KW-0378">Hydrolase</keyword>
<comment type="function">
    <text evidence="6">HflC and HflK could encode or regulate a protease.</text>
</comment>
<evidence type="ECO:0000256" key="2">
    <source>
        <dbReference type="ARBA" id="ARBA00006971"/>
    </source>
</evidence>
<dbReference type="SUPFAM" id="SSF117892">
    <property type="entry name" value="Band 7/SPFH domain"/>
    <property type="match status" value="1"/>
</dbReference>
<dbReference type="InterPro" id="IPR001972">
    <property type="entry name" value="Stomatin_HflK_fam"/>
</dbReference>
<evidence type="ECO:0000256" key="8">
    <source>
        <dbReference type="SAM" id="MobiDB-lite"/>
    </source>
</evidence>
<dbReference type="SMART" id="SM00244">
    <property type="entry name" value="PHB"/>
    <property type="match status" value="1"/>
</dbReference>
<feature type="region of interest" description="Disordered" evidence="8">
    <location>
        <begin position="350"/>
        <end position="389"/>
    </location>
</feature>
<comment type="subcellular location">
    <subcellularLocation>
        <location evidence="1">Membrane</location>
        <topology evidence="1">Single-pass membrane protein</topology>
    </subcellularLocation>
</comment>
<dbReference type="GO" id="GO:0016020">
    <property type="term" value="C:membrane"/>
    <property type="evidence" value="ECO:0007669"/>
    <property type="project" value="UniProtKB-SubCell"/>
</dbReference>
<evidence type="ECO:0000259" key="9">
    <source>
        <dbReference type="SMART" id="SM00244"/>
    </source>
</evidence>
<evidence type="ECO:0000313" key="10">
    <source>
        <dbReference type="EMBL" id="NVZ11299.1"/>
    </source>
</evidence>
<dbReference type="PRINTS" id="PR00721">
    <property type="entry name" value="STOMATIN"/>
</dbReference>
<dbReference type="CDD" id="cd03404">
    <property type="entry name" value="SPFH_HflK"/>
    <property type="match status" value="1"/>
</dbReference>
<dbReference type="InterPro" id="IPR020980">
    <property type="entry name" value="Membrane_HflK_N"/>
</dbReference>
<comment type="caution">
    <text evidence="10">The sequence shown here is derived from an EMBL/GenBank/DDBJ whole genome shotgun (WGS) entry which is preliminary data.</text>
</comment>
<evidence type="ECO:0000256" key="6">
    <source>
        <dbReference type="RuleBase" id="RU364113"/>
    </source>
</evidence>
<dbReference type="EMBL" id="JABZEO010000019">
    <property type="protein sequence ID" value="NVZ11299.1"/>
    <property type="molecule type" value="Genomic_DNA"/>
</dbReference>
<dbReference type="PANTHER" id="PTHR43327:SF2">
    <property type="entry name" value="MODULATOR OF FTSH PROTEASE HFLK"/>
    <property type="match status" value="1"/>
</dbReference>
<dbReference type="PANTHER" id="PTHR43327">
    <property type="entry name" value="STOMATIN-LIKE PROTEIN 2, MITOCHONDRIAL"/>
    <property type="match status" value="1"/>
</dbReference>
<dbReference type="InterPro" id="IPR050710">
    <property type="entry name" value="Band7/mec-2_domain"/>
</dbReference>
<evidence type="ECO:0000313" key="11">
    <source>
        <dbReference type="Proteomes" id="UP000592294"/>
    </source>
</evidence>
<keyword evidence="10" id="KW-0645">Protease</keyword>
<dbReference type="NCBIfam" id="TIGR01933">
    <property type="entry name" value="hflK"/>
    <property type="match status" value="1"/>
</dbReference>
<dbReference type="InterPro" id="IPR001107">
    <property type="entry name" value="Band_7"/>
</dbReference>
<feature type="compositionally biased region" description="Gly residues" evidence="8">
    <location>
        <begin position="1"/>
        <end position="21"/>
    </location>
</feature>
<accession>A0A850R9A3</accession>
<dbReference type="Pfam" id="PF12221">
    <property type="entry name" value="HflK_N"/>
    <property type="match status" value="1"/>
</dbReference>
<dbReference type="RefSeq" id="WP_176978001.1">
    <property type="nucleotide sequence ID" value="NZ_JABZEO010000019.1"/>
</dbReference>
<sequence>MAWNEPGGGPKDPWSGKGGEQGPPDLDEVVRKLQERLGGLFGGSQPPGGEGPSGGRSGGGQLSTKVIGIIIGVLVVIWLATGIYIVEPAERGVVMRFGRYVDTTEPGPHWHIPLPIESVVKVNVDEISTLTHRAAMLTQDENIVEVELTVQSRIQDAADYLFQDQDPERTLNDATVTVARVVMGQSKLDFVMTEGRGAVAVTIKERIQKLMDRYKTGLIVTSVNMQPAKPPEQVKAAFDDAIKAREDKERLENQAEAYANEVLPSARGNAARILADAKAYRDRVIASAEGETARFSAVLAEYSRAPEVTRQRLYLETMEEVLGKNGKVVLDVTDGANSLMYLPIDQLMKQTQTQTQSEPQTQPSLSGSPALPERIDPPLRTVDRERRAR</sequence>
<feature type="region of interest" description="Disordered" evidence="8">
    <location>
        <begin position="1"/>
        <end position="29"/>
    </location>
</feature>
<gene>
    <name evidence="10" type="primary">hflK</name>
    <name evidence="10" type="ORF">HW932_18780</name>
</gene>
<name>A0A850R9A3_9GAMM</name>
<keyword evidence="7" id="KW-0175">Coiled coil</keyword>
<evidence type="ECO:0000256" key="3">
    <source>
        <dbReference type="ARBA" id="ARBA00022692"/>
    </source>
</evidence>
<feature type="domain" description="Band 7" evidence="9">
    <location>
        <begin position="81"/>
        <end position="242"/>
    </location>
</feature>
<evidence type="ECO:0000256" key="4">
    <source>
        <dbReference type="ARBA" id="ARBA00022989"/>
    </source>
</evidence>
<feature type="compositionally biased region" description="Basic and acidic residues" evidence="8">
    <location>
        <begin position="373"/>
        <end position="389"/>
    </location>
</feature>
<dbReference type="AlphaFoldDB" id="A0A850R9A3"/>
<keyword evidence="3 6" id="KW-0812">Transmembrane</keyword>
<feature type="compositionally biased region" description="Low complexity" evidence="8">
    <location>
        <begin position="350"/>
        <end position="364"/>
    </location>
</feature>
<feature type="region of interest" description="Disordered" evidence="8">
    <location>
        <begin position="40"/>
        <end position="59"/>
    </location>
</feature>
<evidence type="ECO:0000256" key="5">
    <source>
        <dbReference type="ARBA" id="ARBA00023136"/>
    </source>
</evidence>